<evidence type="ECO:0000313" key="7">
    <source>
        <dbReference type="Proteomes" id="UP000030023"/>
    </source>
</evidence>
<name>A0ABR4XP89_9LACO</name>
<feature type="non-terminal residue" evidence="6">
    <location>
        <position position="143"/>
    </location>
</feature>
<keyword evidence="4 5" id="KW-0472">Membrane</keyword>
<protein>
    <recommendedName>
        <fullName evidence="8">Polysaccharide biosynthesis protein C-terminal domain-containing protein</fullName>
    </recommendedName>
</protein>
<evidence type="ECO:0000313" key="6">
    <source>
        <dbReference type="EMBL" id="KGO24770.1"/>
    </source>
</evidence>
<dbReference type="Proteomes" id="UP000030023">
    <property type="component" value="Unassembled WGS sequence"/>
</dbReference>
<dbReference type="PANTHER" id="PTHR43424">
    <property type="entry name" value="LOCUS PUTATIVE PROTEIN 1-RELATED"/>
    <property type="match status" value="1"/>
</dbReference>
<feature type="transmembrane region" description="Helical" evidence="5">
    <location>
        <begin position="41"/>
        <end position="62"/>
    </location>
</feature>
<dbReference type="Pfam" id="PF01943">
    <property type="entry name" value="Polysacc_synt"/>
    <property type="match status" value="1"/>
</dbReference>
<dbReference type="EMBL" id="AXCV01000475">
    <property type="protein sequence ID" value="KGO24770.1"/>
    <property type="molecule type" value="Genomic_DNA"/>
</dbReference>
<proteinExistence type="predicted"/>
<feature type="transmembrane region" description="Helical" evidence="5">
    <location>
        <begin position="112"/>
        <end position="134"/>
    </location>
</feature>
<organism evidence="6 7">
    <name type="scientific">Oenococcus alcoholitolerans</name>
    <dbReference type="NCBI Taxonomy" id="931074"/>
    <lineage>
        <taxon>Bacteria</taxon>
        <taxon>Bacillati</taxon>
        <taxon>Bacillota</taxon>
        <taxon>Bacilli</taxon>
        <taxon>Lactobacillales</taxon>
        <taxon>Lactobacillaceae</taxon>
        <taxon>Oenococcus</taxon>
    </lineage>
</organism>
<dbReference type="PANTHER" id="PTHR43424:SF1">
    <property type="entry name" value="LOCUS PUTATIVE PROTEIN 1-RELATED"/>
    <property type="match status" value="1"/>
</dbReference>
<evidence type="ECO:0000256" key="4">
    <source>
        <dbReference type="ARBA" id="ARBA00023136"/>
    </source>
</evidence>
<keyword evidence="7" id="KW-1185">Reference proteome</keyword>
<accession>A0ABR4XP89</accession>
<keyword evidence="3 5" id="KW-1133">Transmembrane helix</keyword>
<sequence length="143" mass="16808">MRIFKNYLYNLTFQIFQIILPLITTPYISRVLGPRGIGINAYTNSVVSMFMLFGTLGFNIYGQQLIATSRDSHKKLSETFWSIFFIRSLTILVSLIIYLVVIFLFFRGQKYAIFLICSNTFVWFNDFRYFVVIYGHGKFQKNS</sequence>
<comment type="subcellular location">
    <subcellularLocation>
        <location evidence="1">Membrane</location>
        <topology evidence="1">Multi-pass membrane protein</topology>
    </subcellularLocation>
</comment>
<keyword evidence="2 5" id="KW-0812">Transmembrane</keyword>
<dbReference type="InterPro" id="IPR052556">
    <property type="entry name" value="PolySynth_Transporter"/>
</dbReference>
<comment type="caution">
    <text evidence="6">The sequence shown here is derived from an EMBL/GenBank/DDBJ whole genome shotgun (WGS) entry which is preliminary data.</text>
</comment>
<dbReference type="InterPro" id="IPR002797">
    <property type="entry name" value="Polysacc_synth"/>
</dbReference>
<gene>
    <name evidence="6" type="ORF">Q757_08475</name>
</gene>
<evidence type="ECO:0000256" key="2">
    <source>
        <dbReference type="ARBA" id="ARBA00022692"/>
    </source>
</evidence>
<reference evidence="6 7" key="1">
    <citation type="journal article" date="2014" name="Antonie Van Leeuwenhoek">
        <title>Oenococcus alcoholitolerans sp. nov., a lactic acid bacteria isolated from cachaca and ethanol fermentation processes.</title>
        <authorList>
            <person name="Badotti F."/>
            <person name="Moreira A.P."/>
            <person name="Tonon L.A."/>
            <person name="de Lucena B.T."/>
            <person name="Gomes Fde C."/>
            <person name="Kruger R."/>
            <person name="Thompson C.C."/>
            <person name="de Morais M.A.Jr."/>
            <person name="Rosa C.A."/>
            <person name="Thompson F.L."/>
        </authorList>
    </citation>
    <scope>NUCLEOTIDE SEQUENCE [LARGE SCALE GENOMIC DNA]</scope>
    <source>
        <strain evidence="6 7">UFRJ-M7.2.18</strain>
    </source>
</reference>
<feature type="transmembrane region" description="Helical" evidence="5">
    <location>
        <begin position="7"/>
        <end position="29"/>
    </location>
</feature>
<feature type="transmembrane region" description="Helical" evidence="5">
    <location>
        <begin position="83"/>
        <end position="106"/>
    </location>
</feature>
<evidence type="ECO:0008006" key="8">
    <source>
        <dbReference type="Google" id="ProtNLM"/>
    </source>
</evidence>
<evidence type="ECO:0000256" key="1">
    <source>
        <dbReference type="ARBA" id="ARBA00004141"/>
    </source>
</evidence>
<evidence type="ECO:0000256" key="3">
    <source>
        <dbReference type="ARBA" id="ARBA00022989"/>
    </source>
</evidence>
<evidence type="ECO:0000256" key="5">
    <source>
        <dbReference type="SAM" id="Phobius"/>
    </source>
</evidence>